<evidence type="ECO:0000256" key="1">
    <source>
        <dbReference type="ARBA" id="ARBA00004141"/>
    </source>
</evidence>
<dbReference type="STRING" id="109895.A0A507DWB4"/>
<accession>A0A507DWB4</accession>
<reference evidence="7 8" key="1">
    <citation type="journal article" date="2019" name="Sci. Rep.">
        <title>Comparative genomics of chytrid fungi reveal insights into the obligate biotrophic and pathogenic lifestyle of Synchytrium endobioticum.</title>
        <authorList>
            <person name="van de Vossenberg B.T.L.H."/>
            <person name="Warris S."/>
            <person name="Nguyen H.D.T."/>
            <person name="van Gent-Pelzer M.P.E."/>
            <person name="Joly D.L."/>
            <person name="van de Geest H.C."/>
            <person name="Bonants P.J.M."/>
            <person name="Smith D.S."/>
            <person name="Levesque C.A."/>
            <person name="van der Lee T.A.J."/>
        </authorList>
    </citation>
    <scope>NUCLEOTIDE SEQUENCE [LARGE SCALE GENOMIC DNA]</scope>
    <source>
        <strain evidence="7 8">CBS 809.83</strain>
    </source>
</reference>
<dbReference type="SUPFAM" id="SSF81324">
    <property type="entry name" value="Voltage-gated potassium channels"/>
    <property type="match status" value="1"/>
</dbReference>
<evidence type="ECO:0000313" key="7">
    <source>
        <dbReference type="EMBL" id="TPX55791.1"/>
    </source>
</evidence>
<comment type="subcellular location">
    <subcellularLocation>
        <location evidence="1">Membrane</location>
        <topology evidence="1">Multi-pass membrane protein</topology>
    </subcellularLocation>
</comment>
<dbReference type="Pfam" id="PF00520">
    <property type="entry name" value="Ion_trans"/>
    <property type="match status" value="1"/>
</dbReference>
<keyword evidence="4 5" id="KW-0472">Membrane</keyword>
<gene>
    <name evidence="7" type="ORF">PhCBS80983_g05020</name>
</gene>
<keyword evidence="2 5" id="KW-0812">Transmembrane</keyword>
<name>A0A507DWB4_9FUNG</name>
<feature type="domain" description="Ion transport" evidence="6">
    <location>
        <begin position="113"/>
        <end position="365"/>
    </location>
</feature>
<dbReference type="PANTHER" id="PTHR10217:SF435">
    <property type="entry name" value="POTASSIUM VOLTAGE-GATED CHANNEL PROTEIN EAG"/>
    <property type="match status" value="1"/>
</dbReference>
<evidence type="ECO:0000259" key="6">
    <source>
        <dbReference type="Pfam" id="PF00520"/>
    </source>
</evidence>
<feature type="transmembrane region" description="Helical" evidence="5">
    <location>
        <begin position="259"/>
        <end position="280"/>
    </location>
</feature>
<dbReference type="SUPFAM" id="SSF51206">
    <property type="entry name" value="cAMP-binding domain-like"/>
    <property type="match status" value="1"/>
</dbReference>
<dbReference type="InterPro" id="IPR018490">
    <property type="entry name" value="cNMP-bd_dom_sf"/>
</dbReference>
<evidence type="ECO:0000256" key="4">
    <source>
        <dbReference type="ARBA" id="ARBA00023136"/>
    </source>
</evidence>
<comment type="caution">
    <text evidence="7">The sequence shown here is derived from an EMBL/GenBank/DDBJ whole genome shotgun (WGS) entry which is preliminary data.</text>
</comment>
<sequence>MKKSKSGLFSIGGTKVTHEKLEKRKLGIYERLTYLLDILVPEDEPETMTVPVGSFLQRVNYGKIDRYRVTRDEWLNLPPYLSDHKEHHPKYSVSVEDRGFIPVLDLTSNFLKRWDMLSLILLFFTASVTPFETAFLPSTTTIDMLFLINRVVDLIFFFDMGVQIRTPYRDEQTGRLVRDGKSILMRYLKSWFLIDLLSVIPFEMLNMFSGGDQKNLSQLRLLRFLRLARLLKLLRVLRASRKLKQWRVYIDLRYATLQLLQYCIIIFFVIHWLACGYRLAGEQNDPHDRPGWLHNYAVSLNTTSSKIATFDAYILAAYWSSATLTLVGPQWEMLAPTTVRETGYAVFANFVAYMLALYLIASLVNVLSVANKLQTEHDLKVDNYLEMFQRLKLDGRLKIKVHEYLSDHYAAATTQAYTNLLGDLPAQLHGFITMEIFVDFIAEIPYLEPFIDREPNLTQELCRGIEIRTIPANAHIFTDGYEGIYYLEHGIVAIDGRVYPSGSIFGRTVLREFVKRNECRALTNVTLHMLPVTVLRTALLKFPKIMYYAKRWTAWQVLRRYIFTYSALYYTAAKRGACMVPPLTSARPTLKEGEYDDIDLAVLEHISEFGF</sequence>
<feature type="transmembrane region" description="Helical" evidence="5">
    <location>
        <begin position="116"/>
        <end position="136"/>
    </location>
</feature>
<dbReference type="InterPro" id="IPR014710">
    <property type="entry name" value="RmlC-like_jellyroll"/>
</dbReference>
<organism evidence="7 8">
    <name type="scientific">Powellomyces hirtus</name>
    <dbReference type="NCBI Taxonomy" id="109895"/>
    <lineage>
        <taxon>Eukaryota</taxon>
        <taxon>Fungi</taxon>
        <taxon>Fungi incertae sedis</taxon>
        <taxon>Chytridiomycota</taxon>
        <taxon>Chytridiomycota incertae sedis</taxon>
        <taxon>Chytridiomycetes</taxon>
        <taxon>Spizellomycetales</taxon>
        <taxon>Powellomycetaceae</taxon>
        <taxon>Powellomyces</taxon>
    </lineage>
</organism>
<dbReference type="EMBL" id="QEAQ01000095">
    <property type="protein sequence ID" value="TPX55791.1"/>
    <property type="molecule type" value="Genomic_DNA"/>
</dbReference>
<evidence type="ECO:0000256" key="5">
    <source>
        <dbReference type="SAM" id="Phobius"/>
    </source>
</evidence>
<keyword evidence="3 5" id="KW-1133">Transmembrane helix</keyword>
<evidence type="ECO:0000256" key="3">
    <source>
        <dbReference type="ARBA" id="ARBA00022989"/>
    </source>
</evidence>
<dbReference type="GO" id="GO:0005249">
    <property type="term" value="F:voltage-gated potassium channel activity"/>
    <property type="evidence" value="ECO:0007669"/>
    <property type="project" value="TreeGrafter"/>
</dbReference>
<dbReference type="Gene3D" id="2.60.120.10">
    <property type="entry name" value="Jelly Rolls"/>
    <property type="match status" value="1"/>
</dbReference>
<dbReference type="PANTHER" id="PTHR10217">
    <property type="entry name" value="VOLTAGE AND LIGAND GATED POTASSIUM CHANNEL"/>
    <property type="match status" value="1"/>
</dbReference>
<dbReference type="InterPro" id="IPR005821">
    <property type="entry name" value="Ion_trans_dom"/>
</dbReference>
<feature type="transmembrane region" description="Helical" evidence="5">
    <location>
        <begin position="350"/>
        <end position="370"/>
    </location>
</feature>
<evidence type="ECO:0000313" key="8">
    <source>
        <dbReference type="Proteomes" id="UP000318582"/>
    </source>
</evidence>
<dbReference type="GO" id="GO:0042391">
    <property type="term" value="P:regulation of membrane potential"/>
    <property type="evidence" value="ECO:0007669"/>
    <property type="project" value="TreeGrafter"/>
</dbReference>
<dbReference type="Proteomes" id="UP000318582">
    <property type="component" value="Unassembled WGS sequence"/>
</dbReference>
<dbReference type="Gene3D" id="1.10.287.70">
    <property type="match status" value="1"/>
</dbReference>
<evidence type="ECO:0000256" key="2">
    <source>
        <dbReference type="ARBA" id="ARBA00022692"/>
    </source>
</evidence>
<keyword evidence="8" id="KW-1185">Reference proteome</keyword>
<protein>
    <recommendedName>
        <fullName evidence="6">Ion transport domain-containing protein</fullName>
    </recommendedName>
</protein>
<proteinExistence type="predicted"/>
<dbReference type="AlphaFoldDB" id="A0A507DWB4"/>
<dbReference type="InterPro" id="IPR050818">
    <property type="entry name" value="KCNH_animal-type"/>
</dbReference>
<dbReference type="GO" id="GO:0005886">
    <property type="term" value="C:plasma membrane"/>
    <property type="evidence" value="ECO:0007669"/>
    <property type="project" value="TreeGrafter"/>
</dbReference>